<dbReference type="RefSeq" id="WP_139791812.1">
    <property type="nucleotide sequence ID" value="NZ_CABGHF010000034.1"/>
</dbReference>
<sequence length="117" mass="12687">MALIFKNTVLLCLASSLLLSGCDGGTPECNSDTAKDEVIKMALGRVSDDFRLKLEEPGNSLSIINVRTTSHTSSPDINECAADIREVLSGKSYLIPITYRLQETDDGKQFYISVSGL</sequence>
<evidence type="ECO:0000313" key="3">
    <source>
        <dbReference type="Proteomes" id="UP000318370"/>
    </source>
</evidence>
<gene>
    <name evidence="2" type="ORF">SB6408_01900</name>
</gene>
<name>A0A564N2X8_9ENTR</name>
<evidence type="ECO:0008006" key="4">
    <source>
        <dbReference type="Google" id="ProtNLM"/>
    </source>
</evidence>
<reference evidence="2 3" key="1">
    <citation type="submission" date="2019-07" db="EMBL/GenBank/DDBJ databases">
        <authorList>
            <person name="Brisse S."/>
            <person name="Rodrigues C."/>
            <person name="Thorpe H."/>
        </authorList>
    </citation>
    <scope>NUCLEOTIDE SEQUENCE [LARGE SCALE GENOMIC DNA]</scope>
    <source>
        <strain evidence="2">SB6408</strain>
    </source>
</reference>
<keyword evidence="1" id="KW-0732">Signal</keyword>
<feature type="chain" id="PRO_5021938031" description="Lipoprotein" evidence="1">
    <location>
        <begin position="22"/>
        <end position="117"/>
    </location>
</feature>
<proteinExistence type="predicted"/>
<dbReference type="Proteomes" id="UP000318370">
    <property type="component" value="Unassembled WGS sequence"/>
</dbReference>
<protein>
    <recommendedName>
        <fullName evidence="4">Lipoprotein</fullName>
    </recommendedName>
</protein>
<dbReference type="EMBL" id="CABGHF010000034">
    <property type="protein sequence ID" value="VUT00329.1"/>
    <property type="molecule type" value="Genomic_DNA"/>
</dbReference>
<organism evidence="2 3">
    <name type="scientific">Klebsiella spallanzanii</name>
    <dbReference type="NCBI Taxonomy" id="2587528"/>
    <lineage>
        <taxon>Bacteria</taxon>
        <taxon>Pseudomonadati</taxon>
        <taxon>Pseudomonadota</taxon>
        <taxon>Gammaproteobacteria</taxon>
        <taxon>Enterobacterales</taxon>
        <taxon>Enterobacteriaceae</taxon>
        <taxon>Klebsiella/Raoultella group</taxon>
        <taxon>Klebsiella</taxon>
    </lineage>
</organism>
<evidence type="ECO:0000313" key="2">
    <source>
        <dbReference type="EMBL" id="VUT00329.1"/>
    </source>
</evidence>
<accession>A0A564N2X8</accession>
<dbReference type="PROSITE" id="PS51257">
    <property type="entry name" value="PROKAR_LIPOPROTEIN"/>
    <property type="match status" value="1"/>
</dbReference>
<feature type="signal peptide" evidence="1">
    <location>
        <begin position="1"/>
        <end position="21"/>
    </location>
</feature>
<evidence type="ECO:0000256" key="1">
    <source>
        <dbReference type="SAM" id="SignalP"/>
    </source>
</evidence>
<dbReference type="AlphaFoldDB" id="A0A564N2X8"/>